<evidence type="ECO:0000256" key="10">
    <source>
        <dbReference type="SAM" id="Phobius"/>
    </source>
</evidence>
<feature type="transmembrane region" description="Helical" evidence="10">
    <location>
        <begin position="272"/>
        <end position="297"/>
    </location>
</feature>
<reference evidence="11 12" key="1">
    <citation type="journal article" date="2004" name="Science">
        <title>The Ashbya gossypii genome as a tool for mapping the ancient Saccharomyces cerevisiae genome.</title>
        <authorList>
            <person name="Dietrich F.S."/>
            <person name="Voegeli S."/>
            <person name="Brachat S."/>
            <person name="Lerch A."/>
            <person name="Gates K."/>
            <person name="Steiner S."/>
            <person name="Mohr C."/>
            <person name="Pohlmann R."/>
            <person name="Luedi P."/>
            <person name="Choi S."/>
            <person name="Wing R.A."/>
            <person name="Flavier A."/>
            <person name="Gaffney T.D."/>
            <person name="Philippsen P."/>
        </authorList>
    </citation>
    <scope>NUCLEOTIDE SEQUENCE [LARGE SCALE GENOMIC DNA]</scope>
    <source>
        <strain evidence="12">ATCC 10895 / CBS 109.51 / FGSC 9923 / NRRL Y-1056</strain>
    </source>
</reference>
<feature type="transmembrane region" description="Helical" evidence="10">
    <location>
        <begin position="332"/>
        <end position="350"/>
    </location>
</feature>
<dbReference type="PANTHER" id="PTHR22601">
    <property type="entry name" value="ISP4 LIKE PROTEIN"/>
    <property type="match status" value="1"/>
</dbReference>
<feature type="transmembrane region" description="Helical" evidence="10">
    <location>
        <begin position="809"/>
        <end position="832"/>
    </location>
</feature>
<feature type="transmembrane region" description="Helical" evidence="10">
    <location>
        <begin position="667"/>
        <end position="685"/>
    </location>
</feature>
<dbReference type="GO" id="GO:0035673">
    <property type="term" value="F:oligopeptide transmembrane transporter activity"/>
    <property type="evidence" value="ECO:0000318"/>
    <property type="project" value="GO_Central"/>
</dbReference>
<dbReference type="GO" id="GO:0005886">
    <property type="term" value="C:plasma membrane"/>
    <property type="evidence" value="ECO:0000318"/>
    <property type="project" value="GO_Central"/>
</dbReference>
<evidence type="ECO:0000256" key="4">
    <source>
        <dbReference type="ARBA" id="ARBA00022692"/>
    </source>
</evidence>
<evidence type="ECO:0000256" key="9">
    <source>
        <dbReference type="SAM" id="MobiDB-lite"/>
    </source>
</evidence>
<organism evidence="11 12">
    <name type="scientific">Eremothecium gossypii (strain ATCC 10895 / CBS 109.51 / FGSC 9923 / NRRL Y-1056)</name>
    <name type="common">Yeast</name>
    <name type="synonym">Ashbya gossypii</name>
    <dbReference type="NCBI Taxonomy" id="284811"/>
    <lineage>
        <taxon>Eukaryota</taxon>
        <taxon>Fungi</taxon>
        <taxon>Dikarya</taxon>
        <taxon>Ascomycota</taxon>
        <taxon>Saccharomycotina</taxon>
        <taxon>Saccharomycetes</taxon>
        <taxon>Saccharomycetales</taxon>
        <taxon>Saccharomycetaceae</taxon>
        <taxon>Eremothecium</taxon>
    </lineage>
</organism>
<feature type="region of interest" description="Disordered" evidence="9">
    <location>
        <begin position="1"/>
        <end position="36"/>
    </location>
</feature>
<proteinExistence type="inferred from homology"/>
<protein>
    <submittedName>
        <fullName evidence="11">AGL027Wp</fullName>
    </submittedName>
</protein>
<keyword evidence="4 10" id="KW-0812">Transmembrane</keyword>
<dbReference type="KEGG" id="ago:AGOS_AGL027W"/>
<reference evidence="12" key="2">
    <citation type="journal article" date="2013" name="G3 (Bethesda)">
        <title>Genomes of Ashbya fungi isolated from insects reveal four mating-type loci, numerous translocations, lack of transposons, and distinct gene duplications.</title>
        <authorList>
            <person name="Dietrich F.S."/>
            <person name="Voegeli S."/>
            <person name="Kuo S."/>
            <person name="Philippsen P."/>
        </authorList>
    </citation>
    <scope>GENOME REANNOTATION</scope>
    <source>
        <strain evidence="12">ATCC 10895 / CBS 109.51 / FGSC 9923 / NRRL Y-1056</strain>
    </source>
</reference>
<evidence type="ECO:0000313" key="11">
    <source>
        <dbReference type="EMBL" id="AAS54463.1"/>
    </source>
</evidence>
<dbReference type="eggNOG" id="KOG2262">
    <property type="taxonomic scope" value="Eukaryota"/>
</dbReference>
<evidence type="ECO:0000256" key="2">
    <source>
        <dbReference type="ARBA" id="ARBA00008807"/>
    </source>
</evidence>
<sequence>MDFQQVDTKEKNSDRLPSPCAPASEKDGKAGSQDVPLSDTQELSLLDDEHLILLLHKMGYKHADLEDIPPVVHYLVARINELTIEKSLTILKKCAVDHAGDPNITEEEATDLERFTSGDFDHTDETEVFQLKLLAALFYYHSPYPEVRAVVGPGDDPTIPVETFRCYFLTTTITIIGCGLTTFFQSRYPLIEFSSMAAQFLFFILGTLWSKFMPAVRIPIFPGYGFQLNLQTSWSKKEQMFATLLYSITTGVFYSYFNILTQDMFYNDPTSLGFQIILSLSLQFMGFGLAGLLRPFVVFPARALWPLSMPTIALNNALLAQDVGKGTSIRKVFFYFGIGMFIYNWFPTVFADVLSNLNWLTWIKPNNFNLAAITGGRYGIATNPLPTLDWNYITHWALALPFYTVFLQYLGSLLSVVIIIAVYYTNYMECQYLPIFGQPLYSNEGKFFDASKVLTDFKLDWQKYQQYSLPYYSAGNIVGYGSFISLYTLLAAYSIITEYEILGGACKRLGVGLWSLTKLDTWRNLHKNDSSILEGYDDAHCREMRKYPEVPEWWFFAIFLISLVLAIILVTTYKTNTPVWGIFLAVGLNVAFLLPLTTLQSTTGASLGLNLLVQMITGYLLPGNPYALMIIKAFGYNIDGQADNYLSNLKMAHYCKIPPVPLFRGQLSMVLLQVIVSLAVINWQIHNVPDFCNPKNRSGFICQGPRTYYNASIVWGIIGPKKVFSYLYPMMKWCWLIGALLGVLFGGWCRLSRKYKLYYPRSFNPVVFVTGMISLMPPYNLRVYTSKLYVAFIGQYWLRRYHLRIWEKYNYVVAAAFNCGVIFSAITIFFAIQYPEIRLDWILNTINDVGIDATPTPLKDVKLTERGYFGPPRGSLP</sequence>
<gene>
    <name evidence="11" type="ORF">AGOS_AGL027W</name>
</gene>
<dbReference type="GeneID" id="4622938"/>
<dbReference type="InterPro" id="IPR004648">
    <property type="entry name" value="Oligpept_transpt"/>
</dbReference>
<comment type="subcellular location">
    <subcellularLocation>
        <location evidence="1">Membrane</location>
        <topology evidence="1">Multi-pass membrane protein</topology>
    </subcellularLocation>
</comment>
<feature type="transmembrane region" description="Helical" evidence="10">
    <location>
        <begin position="400"/>
        <end position="424"/>
    </location>
</feature>
<feature type="transmembrane region" description="Helical" evidence="10">
    <location>
        <begin position="553"/>
        <end position="573"/>
    </location>
</feature>
<dbReference type="Pfam" id="PF03169">
    <property type="entry name" value="OPT"/>
    <property type="match status" value="1"/>
</dbReference>
<feature type="transmembrane region" description="Helical" evidence="10">
    <location>
        <begin position="730"/>
        <end position="751"/>
    </location>
</feature>
<keyword evidence="12" id="KW-1185">Reference proteome</keyword>
<dbReference type="EMBL" id="AE016820">
    <property type="protein sequence ID" value="AAS54463.1"/>
    <property type="molecule type" value="Genomic_DNA"/>
</dbReference>
<dbReference type="AlphaFoldDB" id="Q750H8"/>
<feature type="transmembrane region" description="Helical" evidence="10">
    <location>
        <begin position="196"/>
        <end position="220"/>
    </location>
</feature>
<comment type="similarity">
    <text evidence="2">Belongs to the oligopeptide OPT transporter family.</text>
</comment>
<dbReference type="OMA" id="MWGLLGS"/>
<keyword evidence="6" id="KW-0653">Protein transport</keyword>
<feature type="transmembrane region" description="Helical" evidence="10">
    <location>
        <begin position="240"/>
        <end position="260"/>
    </location>
</feature>
<dbReference type="RefSeq" id="NP_986639.1">
    <property type="nucleotide sequence ID" value="NM_211701.1"/>
</dbReference>
<dbReference type="Proteomes" id="UP000000591">
    <property type="component" value="Chromosome VII"/>
</dbReference>
<keyword evidence="3" id="KW-0813">Transport</keyword>
<feature type="transmembrane region" description="Helical" evidence="10">
    <location>
        <begin position="579"/>
        <end position="599"/>
    </location>
</feature>
<evidence type="ECO:0000256" key="8">
    <source>
        <dbReference type="ARBA" id="ARBA00023136"/>
    </source>
</evidence>
<name>Q750H8_EREGS</name>
<keyword evidence="7 10" id="KW-1133">Transmembrane helix</keyword>
<dbReference type="InterPro" id="IPR004813">
    <property type="entry name" value="OPT"/>
</dbReference>
<dbReference type="OrthoDB" id="9986677at2759"/>
<dbReference type="HOGENOM" id="CLU_004965_1_0_1"/>
<evidence type="ECO:0000256" key="6">
    <source>
        <dbReference type="ARBA" id="ARBA00022927"/>
    </source>
</evidence>
<feature type="transmembrane region" description="Helical" evidence="10">
    <location>
        <begin position="167"/>
        <end position="184"/>
    </location>
</feature>
<keyword evidence="5" id="KW-0571">Peptide transport</keyword>
<dbReference type="NCBIfam" id="TIGR00727">
    <property type="entry name" value="ISP4_OPT"/>
    <property type="match status" value="1"/>
</dbReference>
<dbReference type="InParanoid" id="Q750H8"/>
<dbReference type="GO" id="GO:0015031">
    <property type="term" value="P:protein transport"/>
    <property type="evidence" value="ECO:0007669"/>
    <property type="project" value="UniProtKB-KW"/>
</dbReference>
<accession>Q750H8</accession>
<evidence type="ECO:0000256" key="7">
    <source>
        <dbReference type="ARBA" id="ARBA00022989"/>
    </source>
</evidence>
<evidence type="ECO:0000313" key="12">
    <source>
        <dbReference type="Proteomes" id="UP000000591"/>
    </source>
</evidence>
<evidence type="ECO:0000256" key="5">
    <source>
        <dbReference type="ARBA" id="ARBA00022856"/>
    </source>
</evidence>
<evidence type="ECO:0000256" key="1">
    <source>
        <dbReference type="ARBA" id="ARBA00004141"/>
    </source>
</evidence>
<keyword evidence="8 10" id="KW-0472">Membrane</keyword>
<dbReference type="NCBIfam" id="TIGR00728">
    <property type="entry name" value="OPT_sfam"/>
    <property type="match status" value="1"/>
</dbReference>
<evidence type="ECO:0000256" key="3">
    <source>
        <dbReference type="ARBA" id="ARBA00022448"/>
    </source>
</evidence>